<dbReference type="eggNOG" id="ENOG502SEUU">
    <property type="taxonomic scope" value="Eukaryota"/>
</dbReference>
<evidence type="ECO:0000256" key="2">
    <source>
        <dbReference type="ARBA" id="ARBA00007456"/>
    </source>
</evidence>
<gene>
    <name evidence="8" type="ORF">HMPREF1541_02026</name>
</gene>
<reference evidence="8 9" key="1">
    <citation type="submission" date="2013-03" db="EMBL/GenBank/DDBJ databases">
        <title>The Genome Sequence of Phialophora europaea CBS 101466.</title>
        <authorList>
            <consortium name="The Broad Institute Genomics Platform"/>
            <person name="Cuomo C."/>
            <person name="de Hoog S."/>
            <person name="Gorbushina A."/>
            <person name="Walker B."/>
            <person name="Young S.K."/>
            <person name="Zeng Q."/>
            <person name="Gargeya S."/>
            <person name="Fitzgerald M."/>
            <person name="Haas B."/>
            <person name="Abouelleil A."/>
            <person name="Allen A.W."/>
            <person name="Alvarado L."/>
            <person name="Arachchi H.M."/>
            <person name="Berlin A.M."/>
            <person name="Chapman S.B."/>
            <person name="Gainer-Dewar J."/>
            <person name="Goldberg J."/>
            <person name="Griggs A."/>
            <person name="Gujja S."/>
            <person name="Hansen M."/>
            <person name="Howarth C."/>
            <person name="Imamovic A."/>
            <person name="Ireland A."/>
            <person name="Larimer J."/>
            <person name="McCowan C."/>
            <person name="Murphy C."/>
            <person name="Pearson M."/>
            <person name="Poon T.W."/>
            <person name="Priest M."/>
            <person name="Roberts A."/>
            <person name="Saif S."/>
            <person name="Shea T."/>
            <person name="Sisk P."/>
            <person name="Sykes S."/>
            <person name="Wortman J."/>
            <person name="Nusbaum C."/>
            <person name="Birren B."/>
        </authorList>
    </citation>
    <scope>NUCLEOTIDE SEQUENCE [LARGE SCALE GENOMIC DNA]</scope>
    <source>
        <strain evidence="8 9">CBS 101466</strain>
    </source>
</reference>
<dbReference type="GO" id="GO:0030145">
    <property type="term" value="F:manganese ion binding"/>
    <property type="evidence" value="ECO:0007669"/>
    <property type="project" value="InterPro"/>
</dbReference>
<proteinExistence type="inferred from homology"/>
<sequence>MLATVALALAATLLTGAALGERPKDPELSRNLRSALTQVDFWNELSDADWVFDFSKVMADPYHPGSVLNANAATFPIITGSGMTVAQLNLGPCAMLAPHSHPRATNLVVSVSGSTKTFMRAENGADDRVTTLTPGKMTVFPQGSMHAMVNQGCSDNLLYSFLNHEDSGTLNFAQSLWATGEDMMGRIMPMCKDEKNDWNETGRAIPDWGTGSQDGLAACRLACGMFGKGGR</sequence>
<feature type="signal peptide" evidence="6">
    <location>
        <begin position="1"/>
        <end position="20"/>
    </location>
</feature>
<keyword evidence="4" id="KW-0479">Metal-binding</keyword>
<evidence type="ECO:0000313" key="8">
    <source>
        <dbReference type="EMBL" id="ETN42868.1"/>
    </source>
</evidence>
<dbReference type="InterPro" id="IPR011051">
    <property type="entry name" value="RmlC_Cupin_sf"/>
</dbReference>
<dbReference type="HOGENOM" id="CLU_061239_0_0_1"/>
<dbReference type="GO" id="GO:0005576">
    <property type="term" value="C:extracellular region"/>
    <property type="evidence" value="ECO:0007669"/>
    <property type="project" value="UniProtKB-SubCell"/>
</dbReference>
<dbReference type="Proteomes" id="UP000030752">
    <property type="component" value="Unassembled WGS sequence"/>
</dbReference>
<feature type="chain" id="PRO_5004824876" description="Cupin type-1 domain-containing protein" evidence="6">
    <location>
        <begin position="21"/>
        <end position="231"/>
    </location>
</feature>
<protein>
    <recommendedName>
        <fullName evidence="7">Cupin type-1 domain-containing protein</fullName>
    </recommendedName>
</protein>
<keyword evidence="5" id="KW-0464">Manganese</keyword>
<feature type="domain" description="Cupin type-1" evidence="7">
    <location>
        <begin position="52"/>
        <end position="184"/>
    </location>
</feature>
<dbReference type="InParanoid" id="W2S4A7"/>
<dbReference type="InterPro" id="IPR014710">
    <property type="entry name" value="RmlC-like_jellyroll"/>
</dbReference>
<dbReference type="PRINTS" id="PR00325">
    <property type="entry name" value="GERMIN"/>
</dbReference>
<dbReference type="GeneID" id="19969365"/>
<evidence type="ECO:0000256" key="3">
    <source>
        <dbReference type="ARBA" id="ARBA00022525"/>
    </source>
</evidence>
<dbReference type="RefSeq" id="XP_008714604.1">
    <property type="nucleotide sequence ID" value="XM_008716382.1"/>
</dbReference>
<comment type="similarity">
    <text evidence="2">Belongs to the germin family.</text>
</comment>
<dbReference type="AlphaFoldDB" id="W2S4A7"/>
<evidence type="ECO:0000256" key="6">
    <source>
        <dbReference type="SAM" id="SignalP"/>
    </source>
</evidence>
<dbReference type="InterPro" id="IPR001929">
    <property type="entry name" value="Germin"/>
</dbReference>
<evidence type="ECO:0000313" key="9">
    <source>
        <dbReference type="Proteomes" id="UP000030752"/>
    </source>
</evidence>
<name>W2S4A7_CYPE1</name>
<dbReference type="OrthoDB" id="1921208at2759"/>
<keyword evidence="9" id="KW-1185">Reference proteome</keyword>
<dbReference type="STRING" id="1220924.W2S4A7"/>
<dbReference type="EMBL" id="KB822718">
    <property type="protein sequence ID" value="ETN42868.1"/>
    <property type="molecule type" value="Genomic_DNA"/>
</dbReference>
<dbReference type="CDD" id="cd02241">
    <property type="entry name" value="cupin_OxOx"/>
    <property type="match status" value="1"/>
</dbReference>
<evidence type="ECO:0000256" key="1">
    <source>
        <dbReference type="ARBA" id="ARBA00004613"/>
    </source>
</evidence>
<keyword evidence="6" id="KW-0732">Signal</keyword>
<keyword evidence="3" id="KW-0964">Secreted</keyword>
<dbReference type="InterPro" id="IPR006045">
    <property type="entry name" value="Cupin_1"/>
</dbReference>
<accession>W2S4A7</accession>
<evidence type="ECO:0000256" key="4">
    <source>
        <dbReference type="ARBA" id="ARBA00022723"/>
    </source>
</evidence>
<dbReference type="PANTHER" id="PTHR31238">
    <property type="entry name" value="GERMIN-LIKE PROTEIN SUBFAMILY 3 MEMBER 3"/>
    <property type="match status" value="1"/>
</dbReference>
<evidence type="ECO:0000256" key="5">
    <source>
        <dbReference type="ARBA" id="ARBA00023211"/>
    </source>
</evidence>
<comment type="subcellular location">
    <subcellularLocation>
        <location evidence="1">Secreted</location>
    </subcellularLocation>
</comment>
<dbReference type="SMART" id="SM00835">
    <property type="entry name" value="Cupin_1"/>
    <property type="match status" value="1"/>
</dbReference>
<dbReference type="Pfam" id="PF00190">
    <property type="entry name" value="Cupin_1"/>
    <property type="match status" value="1"/>
</dbReference>
<dbReference type="VEuPathDB" id="FungiDB:HMPREF1541_02026"/>
<dbReference type="Gene3D" id="2.60.120.10">
    <property type="entry name" value="Jelly Rolls"/>
    <property type="match status" value="1"/>
</dbReference>
<dbReference type="SUPFAM" id="SSF51182">
    <property type="entry name" value="RmlC-like cupins"/>
    <property type="match status" value="1"/>
</dbReference>
<evidence type="ECO:0000259" key="7">
    <source>
        <dbReference type="SMART" id="SM00835"/>
    </source>
</evidence>
<organism evidence="8 9">
    <name type="scientific">Cyphellophora europaea (strain CBS 101466)</name>
    <name type="common">Phialophora europaea</name>
    <dbReference type="NCBI Taxonomy" id="1220924"/>
    <lineage>
        <taxon>Eukaryota</taxon>
        <taxon>Fungi</taxon>
        <taxon>Dikarya</taxon>
        <taxon>Ascomycota</taxon>
        <taxon>Pezizomycotina</taxon>
        <taxon>Eurotiomycetes</taxon>
        <taxon>Chaetothyriomycetidae</taxon>
        <taxon>Chaetothyriales</taxon>
        <taxon>Cyphellophoraceae</taxon>
        <taxon>Cyphellophora</taxon>
    </lineage>
</organism>